<gene>
    <name evidence="16" type="primary">nqrC</name>
    <name evidence="19" type="ORF">HQ43_06325</name>
</gene>
<evidence type="ECO:0000256" key="16">
    <source>
        <dbReference type="HAMAP-Rule" id="MF_00427"/>
    </source>
</evidence>
<keyword evidence="12 16" id="KW-0406">Ion transport</keyword>
<dbReference type="SMART" id="SM00900">
    <property type="entry name" value="FMN_bind"/>
    <property type="match status" value="1"/>
</dbReference>
<dbReference type="InterPro" id="IPR010204">
    <property type="entry name" value="NqrC"/>
</dbReference>
<keyword evidence="7 16" id="KW-0812">Transmembrane</keyword>
<comment type="catalytic activity">
    <reaction evidence="16 17">
        <text>a ubiquinone + n Na(+)(in) + NADH + H(+) = a ubiquinol + n Na(+)(out) + NAD(+)</text>
        <dbReference type="Rhea" id="RHEA:47748"/>
        <dbReference type="Rhea" id="RHEA-COMP:9565"/>
        <dbReference type="Rhea" id="RHEA-COMP:9566"/>
        <dbReference type="ChEBI" id="CHEBI:15378"/>
        <dbReference type="ChEBI" id="CHEBI:16389"/>
        <dbReference type="ChEBI" id="CHEBI:17976"/>
        <dbReference type="ChEBI" id="CHEBI:29101"/>
        <dbReference type="ChEBI" id="CHEBI:57540"/>
        <dbReference type="ChEBI" id="CHEBI:57945"/>
        <dbReference type="EC" id="7.2.1.1"/>
    </reaction>
</comment>
<keyword evidence="8 16" id="KW-1278">Translocase</keyword>
<evidence type="ECO:0000256" key="8">
    <source>
        <dbReference type="ARBA" id="ARBA00022967"/>
    </source>
</evidence>
<evidence type="ECO:0000256" key="2">
    <source>
        <dbReference type="ARBA" id="ARBA00022475"/>
    </source>
</evidence>
<evidence type="ECO:0000256" key="3">
    <source>
        <dbReference type="ARBA" id="ARBA00022519"/>
    </source>
</evidence>
<keyword evidence="6 16" id="KW-0288">FMN</keyword>
<dbReference type="EC" id="7.2.1.1" evidence="16 17"/>
<evidence type="ECO:0000256" key="13">
    <source>
        <dbReference type="ARBA" id="ARBA00023075"/>
    </source>
</evidence>
<evidence type="ECO:0000256" key="6">
    <source>
        <dbReference type="ARBA" id="ARBA00022643"/>
    </source>
</evidence>
<keyword evidence="1 16" id="KW-0813">Transport</keyword>
<evidence type="ECO:0000256" key="10">
    <source>
        <dbReference type="ARBA" id="ARBA00023027"/>
    </source>
</evidence>
<evidence type="ECO:0000256" key="7">
    <source>
        <dbReference type="ARBA" id="ARBA00022692"/>
    </source>
</evidence>
<dbReference type="EMBL" id="JQZV01000013">
    <property type="protein sequence ID" value="KGN91710.1"/>
    <property type="molecule type" value="Genomic_DNA"/>
</dbReference>
<comment type="similarity">
    <text evidence="16 17">Belongs to the NqrC family.</text>
</comment>
<protein>
    <recommendedName>
        <fullName evidence="16 17">Na(+)-translocating NADH-quinone reductase subunit C</fullName>
        <shortName evidence="16 17">Na(+)-NQR subunit C</shortName>
        <shortName evidence="16 17">Na(+)-translocating NQR subunit C</shortName>
        <ecNumber evidence="16 17">7.2.1.1</ecNumber>
    </recommendedName>
    <alternativeName>
        <fullName evidence="16 17">NQR complex subunit C</fullName>
    </alternativeName>
    <alternativeName>
        <fullName evidence="16 17">NQR-1 subunit C</fullName>
    </alternativeName>
</protein>
<keyword evidence="3" id="KW-0997">Cell inner membrane</keyword>
<evidence type="ECO:0000259" key="18">
    <source>
        <dbReference type="SMART" id="SM00900"/>
    </source>
</evidence>
<evidence type="ECO:0000313" key="20">
    <source>
        <dbReference type="Proteomes" id="UP000030101"/>
    </source>
</evidence>
<keyword evidence="20" id="KW-1185">Reference proteome</keyword>
<keyword evidence="14 16" id="KW-0472">Membrane</keyword>
<keyword evidence="2 16" id="KW-1003">Cell membrane</keyword>
<evidence type="ECO:0000256" key="9">
    <source>
        <dbReference type="ARBA" id="ARBA00022989"/>
    </source>
</evidence>
<comment type="cofactor">
    <cofactor evidence="16 17">
        <name>FMN</name>
        <dbReference type="ChEBI" id="CHEBI:58210"/>
    </cofactor>
</comment>
<comment type="function">
    <text evidence="16">NQR complex catalyzes the reduction of ubiquinone-1 to ubiquinol by two successive reactions, coupled with the transport of Na(+) ions from the cytoplasm to the periplasm. NqrA to NqrE are probably involved in the second step, the conversion of ubisemiquinone to ubiquinol.</text>
</comment>
<dbReference type="HAMAP" id="MF_00427">
    <property type="entry name" value="NqrC"/>
    <property type="match status" value="1"/>
</dbReference>
<proteinExistence type="inferred from homology"/>
<sequence length="235" mass="25163">MNRNSNSYTIIYAAVMVILVAVGLAFTSQSLKGRQTANANIDKMQQILKSIKVSATAQNAQAEYGKYIKEAFLVRTNGERVEGSEGTGVKDPAFAADFAKVVREGDKGEYPVFIAEVDGVKKYILAMSGAGLWGPVWGFISINDDTATIYGVDFSHQGETPGLGAQIVEPFFTSAFEGKTIFTDGAFAPVQVVKGGSKLANGVDAISGSTLTSNGVNDMIRDSIKMYQEFLKSNK</sequence>
<feature type="domain" description="FMN-binding" evidence="18">
    <location>
        <begin position="131"/>
        <end position="227"/>
    </location>
</feature>
<comment type="caution">
    <text evidence="16">Lacks conserved residue(s) required for the propagation of feature annotation.</text>
</comment>
<comment type="caution">
    <text evidence="19">The sequence shown here is derived from an EMBL/GenBank/DDBJ whole genome shotgun (WGS) entry which is preliminary data.</text>
</comment>
<evidence type="ECO:0000256" key="5">
    <source>
        <dbReference type="ARBA" id="ARBA00022630"/>
    </source>
</evidence>
<evidence type="ECO:0000313" key="19">
    <source>
        <dbReference type="EMBL" id="KGN91710.1"/>
    </source>
</evidence>
<keyword evidence="13 16" id="KW-0830">Ubiquinone</keyword>
<keyword evidence="4 16" id="KW-0597">Phosphoprotein</keyword>
<keyword evidence="5 16" id="KW-0285">Flavoprotein</keyword>
<reference evidence="19 20" key="1">
    <citation type="submission" date="2014-08" db="EMBL/GenBank/DDBJ databases">
        <title>Porphyromonas canoris strain:OH2762 Genome sequencing.</title>
        <authorList>
            <person name="Wallis C."/>
            <person name="Deusch O."/>
            <person name="O'Flynn C."/>
            <person name="Davis I."/>
            <person name="Jospin G."/>
            <person name="Darling A.E."/>
            <person name="Coil D.A."/>
            <person name="Alexiev A."/>
            <person name="Horsfall A."/>
            <person name="Kirkwood N."/>
            <person name="Harris S."/>
            <person name="Eisen J.A."/>
        </authorList>
    </citation>
    <scope>NUCLEOTIDE SEQUENCE [LARGE SCALE GENOMIC DNA]</scope>
    <source>
        <strain evidence="20">COT-108 OH2762</strain>
    </source>
</reference>
<evidence type="ECO:0000256" key="15">
    <source>
        <dbReference type="ARBA" id="ARBA00023201"/>
    </source>
</evidence>
<evidence type="ECO:0000256" key="12">
    <source>
        <dbReference type="ARBA" id="ARBA00023065"/>
    </source>
</evidence>
<feature type="transmembrane region" description="Helical" evidence="16">
    <location>
        <begin position="6"/>
        <end position="26"/>
    </location>
</feature>
<dbReference type="PIRSF" id="PIRSF009437">
    <property type="entry name" value="NQR-1_subunit_C"/>
    <property type="match status" value="1"/>
</dbReference>
<evidence type="ECO:0000256" key="1">
    <source>
        <dbReference type="ARBA" id="ARBA00022448"/>
    </source>
</evidence>
<dbReference type="NCBIfam" id="TIGR01938">
    <property type="entry name" value="nqrC"/>
    <property type="match status" value="1"/>
</dbReference>
<evidence type="ECO:0000256" key="17">
    <source>
        <dbReference type="PIRNR" id="PIRNR009437"/>
    </source>
</evidence>
<dbReference type="PANTHER" id="PTHR37838">
    <property type="entry name" value="NA(+)-TRANSLOCATING NADH-QUINONE REDUCTASE SUBUNIT C"/>
    <property type="match status" value="1"/>
</dbReference>
<feature type="modified residue" description="FMN phosphoryl threonine" evidence="16">
    <location>
        <position position="210"/>
    </location>
</feature>
<comment type="subcellular location">
    <subcellularLocation>
        <location evidence="16">Cell membrane</location>
        <topology evidence="16">Single-pass membrane protein</topology>
    </subcellularLocation>
</comment>
<dbReference type="RefSeq" id="WP_036791086.1">
    <property type="nucleotide sequence ID" value="NZ_JQZV01000013.1"/>
</dbReference>
<keyword evidence="11 16" id="KW-0915">Sodium</keyword>
<keyword evidence="9 16" id="KW-1133">Transmembrane helix</keyword>
<evidence type="ECO:0000256" key="11">
    <source>
        <dbReference type="ARBA" id="ARBA00023053"/>
    </source>
</evidence>
<keyword evidence="10 16" id="KW-0520">NAD</keyword>
<dbReference type="Proteomes" id="UP000030101">
    <property type="component" value="Unassembled WGS sequence"/>
</dbReference>
<comment type="subunit">
    <text evidence="16 17">Composed of six subunits; NqrA, NqrB, NqrC, NqrD, NqrE and NqrF.</text>
</comment>
<dbReference type="PANTHER" id="PTHR37838:SF1">
    <property type="entry name" value="NA(+)-TRANSLOCATING NADH-QUINONE REDUCTASE SUBUNIT C"/>
    <property type="match status" value="1"/>
</dbReference>
<evidence type="ECO:0000256" key="14">
    <source>
        <dbReference type="ARBA" id="ARBA00023136"/>
    </source>
</evidence>
<organism evidence="19 20">
    <name type="scientific">Porphyromonas canoris</name>
    <dbReference type="NCBI Taxonomy" id="36875"/>
    <lineage>
        <taxon>Bacteria</taxon>
        <taxon>Pseudomonadati</taxon>
        <taxon>Bacteroidota</taxon>
        <taxon>Bacteroidia</taxon>
        <taxon>Bacteroidales</taxon>
        <taxon>Porphyromonadaceae</taxon>
        <taxon>Porphyromonas</taxon>
    </lineage>
</organism>
<keyword evidence="15 16" id="KW-0739">Sodium transport</keyword>
<evidence type="ECO:0000256" key="4">
    <source>
        <dbReference type="ARBA" id="ARBA00022553"/>
    </source>
</evidence>
<name>A0ABR4XJT4_9PORP</name>
<dbReference type="Pfam" id="PF04205">
    <property type="entry name" value="FMN_bind"/>
    <property type="match status" value="1"/>
</dbReference>
<dbReference type="InterPro" id="IPR007329">
    <property type="entry name" value="FMN-bd"/>
</dbReference>
<accession>A0ABR4XJT4</accession>